<comment type="caution">
    <text evidence="1">The sequence shown here is derived from an EMBL/GenBank/DDBJ whole genome shotgun (WGS) entry which is preliminary data.</text>
</comment>
<gene>
    <name evidence="1" type="ORF">MANES_03G076150v8</name>
</gene>
<proteinExistence type="predicted"/>
<reference evidence="2" key="1">
    <citation type="journal article" date="2016" name="Nat. Biotechnol.">
        <title>Sequencing wild and cultivated cassava and related species reveals extensive interspecific hybridization and genetic diversity.</title>
        <authorList>
            <person name="Bredeson J.V."/>
            <person name="Lyons J.B."/>
            <person name="Prochnik S.E."/>
            <person name="Wu G.A."/>
            <person name="Ha C.M."/>
            <person name="Edsinger-Gonzales E."/>
            <person name="Grimwood J."/>
            <person name="Schmutz J."/>
            <person name="Rabbi I.Y."/>
            <person name="Egesi C."/>
            <person name="Nauluvula P."/>
            <person name="Lebot V."/>
            <person name="Ndunguru J."/>
            <person name="Mkamilo G."/>
            <person name="Bart R.S."/>
            <person name="Setter T.L."/>
            <person name="Gleadow R.M."/>
            <person name="Kulakow P."/>
            <person name="Ferguson M.E."/>
            <person name="Rounsley S."/>
            <person name="Rokhsar D.S."/>
        </authorList>
    </citation>
    <scope>NUCLEOTIDE SEQUENCE [LARGE SCALE GENOMIC DNA]</scope>
    <source>
        <strain evidence="2">cv. AM560-2</strain>
    </source>
</reference>
<evidence type="ECO:0000313" key="2">
    <source>
        <dbReference type="Proteomes" id="UP000091857"/>
    </source>
</evidence>
<dbReference type="EMBL" id="CM004389">
    <property type="protein sequence ID" value="KAG8657539.1"/>
    <property type="molecule type" value="Genomic_DNA"/>
</dbReference>
<evidence type="ECO:0000313" key="1">
    <source>
        <dbReference type="EMBL" id="KAG8657539.1"/>
    </source>
</evidence>
<name>A0ACB7HZZ3_MANES</name>
<organism evidence="1 2">
    <name type="scientific">Manihot esculenta</name>
    <name type="common">Cassava</name>
    <name type="synonym">Jatropha manihot</name>
    <dbReference type="NCBI Taxonomy" id="3983"/>
    <lineage>
        <taxon>Eukaryota</taxon>
        <taxon>Viridiplantae</taxon>
        <taxon>Streptophyta</taxon>
        <taxon>Embryophyta</taxon>
        <taxon>Tracheophyta</taxon>
        <taxon>Spermatophyta</taxon>
        <taxon>Magnoliopsida</taxon>
        <taxon>eudicotyledons</taxon>
        <taxon>Gunneridae</taxon>
        <taxon>Pentapetalae</taxon>
        <taxon>rosids</taxon>
        <taxon>fabids</taxon>
        <taxon>Malpighiales</taxon>
        <taxon>Euphorbiaceae</taxon>
        <taxon>Crotonoideae</taxon>
        <taxon>Manihoteae</taxon>
        <taxon>Manihot</taxon>
    </lineage>
</organism>
<accession>A0ACB7HZZ3</accession>
<protein>
    <submittedName>
        <fullName evidence="1">Uncharacterized protein</fullName>
    </submittedName>
</protein>
<keyword evidence="2" id="KW-1185">Reference proteome</keyword>
<sequence length="749" mass="83924">MIIEAQAHSLVLLSASSSTYAPNVQSHKSSHLQVGLFNRRFPLPISTGLRTRRSRFKLAATVTDYSLSASPPPPPPDKDDGQRKVPDMQTLFRRFWKVAAPYWFSDDKVQARLQLGAVFALTLATTGISVGFNFLGRDFYNALANKDQEQFTKQLLYYLGGFAVGIPFFVLRDYAREILALRWRSWMTKYYMERYLTNQAFYKIQSQVIIDNPDQRIVDDLSSFTGTALSFSLTLFNAAVDLISFSNILYGIYPPLFVVLLLYSVGGTAISVYLGRGLVTLNFLQEKKEADFRYGLVRVRENAESIAFYGGEENEMQLLLQRFRSAFENLTKLLISSRNLEFFTNGYRYLIQILPAAVVAPMYFSGKIEFGVINQSVSAFNHILGDFSLIVYQFQSISAFSAIIDRLGEFDDVLDSSISKHLSELSEEISLSYCNFRNSLVLESNGSVPVDNCQKLLSIENLTLQTPTSKATLIRDLSLVINEKDHLLVTGPSGSGKTSLLRALAGLWNVGRGKITFYVDDADDPQLPTSSELPANEINTSHEKAGELEGPINRNSRGLFFLPQRPYMVLGTLRQQLLYPTWADDTTPMSDGAKPVAGSLSFLMGKSNSENGGAKPNKPTTDDLIQVLENVRLGYILSRFGSLDSTYEWSSVLSLGEQQRLAFARLLLSKPKLVLLDESTSALDEANEAHLYRQIEAAGITYVSVGHRRTLYEHHNMTLRISTADPNCNKRNWDIESISSKPMYDFSSQ</sequence>
<dbReference type="Proteomes" id="UP000091857">
    <property type="component" value="Chromosome 3"/>
</dbReference>